<feature type="chain" id="PRO_5046127187" description="Lipoprotein" evidence="2">
    <location>
        <begin position="25"/>
        <end position="157"/>
    </location>
</feature>
<dbReference type="EMBL" id="JBIENY010000332">
    <property type="protein sequence ID" value="MFG6298338.1"/>
    <property type="molecule type" value="Genomic_DNA"/>
</dbReference>
<proteinExistence type="predicted"/>
<gene>
    <name evidence="3" type="ORF">ACGU38_23580</name>
</gene>
<reference evidence="3 4" key="1">
    <citation type="submission" date="2024-10" db="EMBL/GenBank/DDBJ databases">
        <title>Draft genome assembly of a novel steroid transforming actinomycete isolated from African clawed frog Xenopus laevis.</title>
        <authorList>
            <person name="Bragin E."/>
            <person name="Kollerov V."/>
            <person name="Donova M.V."/>
        </authorList>
    </citation>
    <scope>NUCLEOTIDE SEQUENCE [LARGE SCALE GENOMIC DNA]</scope>
    <source>
        <strain evidence="3 4">MTOC-St3</strain>
    </source>
</reference>
<accession>A0ABW7E5F0</accession>
<dbReference type="PROSITE" id="PS51257">
    <property type="entry name" value="PROKAR_LIPOPROTEIN"/>
    <property type="match status" value="1"/>
</dbReference>
<dbReference type="RefSeq" id="WP_127443350.1">
    <property type="nucleotide sequence ID" value="NZ_JBHVKV010000034.1"/>
</dbReference>
<evidence type="ECO:0000313" key="4">
    <source>
        <dbReference type="Proteomes" id="UP001605990"/>
    </source>
</evidence>
<protein>
    <recommendedName>
        <fullName evidence="5">Lipoprotein</fullName>
    </recommendedName>
</protein>
<sequence length="157" mass="16425">MNHRIIITASALLVAVALTGCSSSGDSSDDAAPATTSASSPTAGQTPAPDEGTAKADLEESVRNYTRALFSGDASGYDTLSARCKTTMPKESWVGMARAAHQQYGAQTATDVHVDQLSGDLARVSYGAGNIPQFEREGQPWVREGSAWRWDACPSSG</sequence>
<evidence type="ECO:0000313" key="3">
    <source>
        <dbReference type="EMBL" id="MFG6298338.1"/>
    </source>
</evidence>
<keyword evidence="4" id="KW-1185">Reference proteome</keyword>
<dbReference type="Proteomes" id="UP001605990">
    <property type="component" value="Unassembled WGS sequence"/>
</dbReference>
<evidence type="ECO:0000256" key="1">
    <source>
        <dbReference type="SAM" id="MobiDB-lite"/>
    </source>
</evidence>
<evidence type="ECO:0008006" key="5">
    <source>
        <dbReference type="Google" id="ProtNLM"/>
    </source>
</evidence>
<evidence type="ECO:0000256" key="2">
    <source>
        <dbReference type="SAM" id="SignalP"/>
    </source>
</evidence>
<comment type="caution">
    <text evidence="3">The sequence shown here is derived from an EMBL/GenBank/DDBJ whole genome shotgun (WGS) entry which is preliminary data.</text>
</comment>
<organism evidence="3 4">
    <name type="scientific">Streptomyces rochei</name>
    <name type="common">Streptomyces parvullus</name>
    <dbReference type="NCBI Taxonomy" id="1928"/>
    <lineage>
        <taxon>Bacteria</taxon>
        <taxon>Bacillati</taxon>
        <taxon>Actinomycetota</taxon>
        <taxon>Actinomycetes</taxon>
        <taxon>Kitasatosporales</taxon>
        <taxon>Streptomycetaceae</taxon>
        <taxon>Streptomyces</taxon>
        <taxon>Streptomyces rochei group</taxon>
    </lineage>
</organism>
<feature type="signal peptide" evidence="2">
    <location>
        <begin position="1"/>
        <end position="24"/>
    </location>
</feature>
<feature type="compositionally biased region" description="Low complexity" evidence="1">
    <location>
        <begin position="24"/>
        <end position="49"/>
    </location>
</feature>
<keyword evidence="2" id="KW-0732">Signal</keyword>
<name>A0ABW7E5F0_STRRO</name>
<feature type="region of interest" description="Disordered" evidence="1">
    <location>
        <begin position="24"/>
        <end position="59"/>
    </location>
</feature>